<dbReference type="GO" id="GO:0008270">
    <property type="term" value="F:zinc ion binding"/>
    <property type="evidence" value="ECO:0007669"/>
    <property type="project" value="UniProtKB-KW"/>
</dbReference>
<evidence type="ECO:0000256" key="1">
    <source>
        <dbReference type="ARBA" id="ARBA00022723"/>
    </source>
</evidence>
<evidence type="ECO:0000256" key="3">
    <source>
        <dbReference type="ARBA" id="ARBA00022833"/>
    </source>
</evidence>
<keyword evidence="2" id="KW-0863">Zinc-finger</keyword>
<evidence type="ECO:0000259" key="5">
    <source>
        <dbReference type="Pfam" id="PF04500"/>
    </source>
</evidence>
<protein>
    <recommendedName>
        <fullName evidence="5">FLYWCH-type domain-containing protein</fullName>
    </recommendedName>
</protein>
<evidence type="ECO:0000256" key="2">
    <source>
        <dbReference type="ARBA" id="ARBA00022771"/>
    </source>
</evidence>
<evidence type="ECO:0000256" key="4">
    <source>
        <dbReference type="SAM" id="MobiDB-lite"/>
    </source>
</evidence>
<reference evidence="6" key="1">
    <citation type="submission" date="2021-02" db="EMBL/GenBank/DDBJ databases">
        <authorList>
            <person name="Nowell W R."/>
        </authorList>
    </citation>
    <scope>NUCLEOTIDE SEQUENCE</scope>
</reference>
<comment type="caution">
    <text evidence="6">The sequence shown here is derived from an EMBL/GenBank/DDBJ whole genome shotgun (WGS) entry which is preliminary data.</text>
</comment>
<dbReference type="InterPro" id="IPR007588">
    <property type="entry name" value="Znf_FLYWCH"/>
</dbReference>
<dbReference type="EMBL" id="CAJNYT010004811">
    <property type="protein sequence ID" value="CAF3692514.1"/>
    <property type="molecule type" value="Genomic_DNA"/>
</dbReference>
<feature type="domain" description="FLYWCH-type" evidence="5">
    <location>
        <begin position="4"/>
        <end position="46"/>
    </location>
</feature>
<dbReference type="AlphaFoldDB" id="A0A818UJ75"/>
<evidence type="ECO:0000313" key="7">
    <source>
        <dbReference type="Proteomes" id="UP000663872"/>
    </source>
</evidence>
<accession>A0A818UJ75</accession>
<sequence>MSIVKSSKNKDQVLLDGFRYRRDRKSQTIWRCCRNDCGGRASFDGAIYIKRNNDETAVPNYSSSQRTIKRKRKQKEILSPRPSSYDDIHIADELQVTNGGNTFLLYDNESSTNRMTLLSSMELRVVA</sequence>
<dbReference type="Pfam" id="PF04500">
    <property type="entry name" value="FLYWCH"/>
    <property type="match status" value="1"/>
</dbReference>
<proteinExistence type="predicted"/>
<dbReference type="Proteomes" id="UP000663872">
    <property type="component" value="Unassembled WGS sequence"/>
</dbReference>
<feature type="region of interest" description="Disordered" evidence="4">
    <location>
        <begin position="59"/>
        <end position="82"/>
    </location>
</feature>
<keyword evidence="1" id="KW-0479">Metal-binding</keyword>
<dbReference type="Gene3D" id="2.20.25.240">
    <property type="match status" value="1"/>
</dbReference>
<gene>
    <name evidence="6" type="ORF">GRG538_LOCUS27783</name>
</gene>
<keyword evidence="3" id="KW-0862">Zinc</keyword>
<evidence type="ECO:0000313" key="6">
    <source>
        <dbReference type="EMBL" id="CAF3692514.1"/>
    </source>
</evidence>
<organism evidence="6 7">
    <name type="scientific">Rotaria socialis</name>
    <dbReference type="NCBI Taxonomy" id="392032"/>
    <lineage>
        <taxon>Eukaryota</taxon>
        <taxon>Metazoa</taxon>
        <taxon>Spiralia</taxon>
        <taxon>Gnathifera</taxon>
        <taxon>Rotifera</taxon>
        <taxon>Eurotatoria</taxon>
        <taxon>Bdelloidea</taxon>
        <taxon>Philodinida</taxon>
        <taxon>Philodinidae</taxon>
        <taxon>Rotaria</taxon>
    </lineage>
</organism>
<name>A0A818UJ75_9BILA</name>